<proteinExistence type="predicted"/>
<dbReference type="Proteomes" id="UP000663854">
    <property type="component" value="Unassembled WGS sequence"/>
</dbReference>
<comment type="caution">
    <text evidence="1">The sequence shown here is derived from an EMBL/GenBank/DDBJ whole genome shotgun (WGS) entry which is preliminary data.</text>
</comment>
<evidence type="ECO:0000313" key="2">
    <source>
        <dbReference type="EMBL" id="CAF1316747.1"/>
    </source>
</evidence>
<evidence type="ECO:0000313" key="3">
    <source>
        <dbReference type="Proteomes" id="UP000663854"/>
    </source>
</evidence>
<evidence type="ECO:0000313" key="1">
    <source>
        <dbReference type="EMBL" id="CAF1107405.1"/>
    </source>
</evidence>
<gene>
    <name evidence="2" type="ORF">JXQ802_LOCUS30325</name>
    <name evidence="1" type="ORF">PYM288_LOCUS20003</name>
</gene>
<organism evidence="1 3">
    <name type="scientific">Rotaria sordida</name>
    <dbReference type="NCBI Taxonomy" id="392033"/>
    <lineage>
        <taxon>Eukaryota</taxon>
        <taxon>Metazoa</taxon>
        <taxon>Spiralia</taxon>
        <taxon>Gnathifera</taxon>
        <taxon>Rotifera</taxon>
        <taxon>Eurotatoria</taxon>
        <taxon>Bdelloidea</taxon>
        <taxon>Philodinida</taxon>
        <taxon>Philodinidae</taxon>
        <taxon>Rotaria</taxon>
    </lineage>
</organism>
<dbReference type="EMBL" id="CAJNOL010001226">
    <property type="protein sequence ID" value="CAF1316747.1"/>
    <property type="molecule type" value="Genomic_DNA"/>
</dbReference>
<dbReference type="EMBL" id="CAJNOH010000702">
    <property type="protein sequence ID" value="CAF1107405.1"/>
    <property type="molecule type" value="Genomic_DNA"/>
</dbReference>
<keyword evidence="4" id="KW-1185">Reference proteome</keyword>
<sequence>MTPCCARTCSGSLSSQINTTTCSSVCQDRGWYLCRAGSTYCNGYTFTYGGVCNSANGDPPCPDGYCCIFDTYNAAAPYLCLSCNNPSLPNVCTTATGSG</sequence>
<evidence type="ECO:0000313" key="4">
    <source>
        <dbReference type="Proteomes" id="UP000663870"/>
    </source>
</evidence>
<name>A0A814PKZ7_9BILA</name>
<dbReference type="Proteomes" id="UP000663870">
    <property type="component" value="Unassembled WGS sequence"/>
</dbReference>
<reference evidence="1" key="1">
    <citation type="submission" date="2021-02" db="EMBL/GenBank/DDBJ databases">
        <authorList>
            <person name="Nowell W R."/>
        </authorList>
    </citation>
    <scope>NUCLEOTIDE SEQUENCE</scope>
</reference>
<accession>A0A814PKZ7</accession>
<protein>
    <submittedName>
        <fullName evidence="1">Uncharacterized protein</fullName>
    </submittedName>
</protein>
<dbReference type="AlphaFoldDB" id="A0A814PKZ7"/>